<sequence length="76" mass="8641">NFSSDWPVSIFDNADCFAEEFFFIEEIGAVVFGAFGIFIYSPISMRTFVALGANLKLSAKMRYYHRTMTKALVIQV</sequence>
<dbReference type="Proteomes" id="UP000005239">
    <property type="component" value="Unassembled WGS sequence"/>
</dbReference>
<gene>
    <name evidence="1" type="primary">WBGene00279990</name>
</gene>
<name>A0A2A6CKX7_PRIPA</name>
<accession>A0A2A6CKX7</accession>
<dbReference type="EnsemblMetazoa" id="PPA41621.1">
    <property type="protein sequence ID" value="PPA41621.1"/>
    <property type="gene ID" value="WBGene00279990"/>
</dbReference>
<protein>
    <submittedName>
        <fullName evidence="1">Uncharacterized protein</fullName>
    </submittedName>
</protein>
<reference evidence="2" key="1">
    <citation type="journal article" date="2008" name="Nat. Genet.">
        <title>The Pristionchus pacificus genome provides a unique perspective on nematode lifestyle and parasitism.</title>
        <authorList>
            <person name="Dieterich C."/>
            <person name="Clifton S.W."/>
            <person name="Schuster L.N."/>
            <person name="Chinwalla A."/>
            <person name="Delehaunty K."/>
            <person name="Dinkelacker I."/>
            <person name="Fulton L."/>
            <person name="Fulton R."/>
            <person name="Godfrey J."/>
            <person name="Minx P."/>
            <person name="Mitreva M."/>
            <person name="Roeseler W."/>
            <person name="Tian H."/>
            <person name="Witte H."/>
            <person name="Yang S.P."/>
            <person name="Wilson R.K."/>
            <person name="Sommer R.J."/>
        </authorList>
    </citation>
    <scope>NUCLEOTIDE SEQUENCE [LARGE SCALE GENOMIC DNA]</scope>
    <source>
        <strain evidence="2">PS312</strain>
    </source>
</reference>
<accession>A0A8R1Z5T2</accession>
<evidence type="ECO:0000313" key="1">
    <source>
        <dbReference type="EnsemblMetazoa" id="PPA41621.1"/>
    </source>
</evidence>
<organism evidence="1 2">
    <name type="scientific">Pristionchus pacificus</name>
    <name type="common">Parasitic nematode worm</name>
    <dbReference type="NCBI Taxonomy" id="54126"/>
    <lineage>
        <taxon>Eukaryota</taxon>
        <taxon>Metazoa</taxon>
        <taxon>Ecdysozoa</taxon>
        <taxon>Nematoda</taxon>
        <taxon>Chromadorea</taxon>
        <taxon>Rhabditida</taxon>
        <taxon>Rhabditina</taxon>
        <taxon>Diplogasteromorpha</taxon>
        <taxon>Diplogasteroidea</taxon>
        <taxon>Neodiplogasteridae</taxon>
        <taxon>Pristionchus</taxon>
    </lineage>
</organism>
<dbReference type="AlphaFoldDB" id="A0A2A6CKX7"/>
<evidence type="ECO:0000313" key="2">
    <source>
        <dbReference type="Proteomes" id="UP000005239"/>
    </source>
</evidence>
<reference evidence="1" key="2">
    <citation type="submission" date="2022-06" db="UniProtKB">
        <authorList>
            <consortium name="EnsemblMetazoa"/>
        </authorList>
    </citation>
    <scope>IDENTIFICATION</scope>
    <source>
        <strain evidence="1">PS312</strain>
    </source>
</reference>
<keyword evidence="2" id="KW-1185">Reference proteome</keyword>
<proteinExistence type="predicted"/>